<dbReference type="SMART" id="SM00751">
    <property type="entry name" value="BSD"/>
    <property type="match status" value="1"/>
</dbReference>
<feature type="domain" description="BSD" evidence="1">
    <location>
        <begin position="84"/>
        <end position="129"/>
    </location>
</feature>
<dbReference type="PANTHER" id="PTHR31923">
    <property type="entry name" value="BSD DOMAIN-CONTAINING PROTEIN"/>
    <property type="match status" value="1"/>
</dbReference>
<reference evidence="3" key="1">
    <citation type="submission" date="2024-07" db="EMBL/GenBank/DDBJ databases">
        <title>Two chromosome-level genome assemblies of Korean endemic species Abeliophyllum distichum and Forsythia ovata (Oleaceae).</title>
        <authorList>
            <person name="Jang H."/>
        </authorList>
    </citation>
    <scope>NUCLEOTIDE SEQUENCE [LARGE SCALE GENOMIC DNA]</scope>
</reference>
<dbReference type="SUPFAM" id="SSF140383">
    <property type="entry name" value="BSD domain-like"/>
    <property type="match status" value="1"/>
</dbReference>
<sequence>MDAYSWFRRSVSKLKKTSMPSSNTNYSQKAIKEEEEEEQFYGITDQLIDVVKSFSIDTFKNFTLPDEGGDDGQNDGNVRKDLSDWQEKHAMLVLSKVKELSHLRFKLCPRYLKEREFWRIYFTLARSYVIEYELHAVRLEKLKKLRTENGTVSNTSACEVEMSEAKQDMGMGPATSLERNLESLQS</sequence>
<gene>
    <name evidence="2" type="ORF">Adt_38796</name>
</gene>
<comment type="caution">
    <text evidence="2">The sequence shown here is derived from an EMBL/GenBank/DDBJ whole genome shotgun (WGS) entry which is preliminary data.</text>
</comment>
<dbReference type="AlphaFoldDB" id="A0ABD1Q3B6"/>
<dbReference type="Gene3D" id="1.10.3970.10">
    <property type="entry name" value="BSD domain"/>
    <property type="match status" value="1"/>
</dbReference>
<dbReference type="InterPro" id="IPR005607">
    <property type="entry name" value="BSD_dom"/>
</dbReference>
<dbReference type="Pfam" id="PF03909">
    <property type="entry name" value="BSD"/>
    <property type="match status" value="1"/>
</dbReference>
<dbReference type="PROSITE" id="PS50858">
    <property type="entry name" value="BSD"/>
    <property type="match status" value="1"/>
</dbReference>
<evidence type="ECO:0000313" key="2">
    <source>
        <dbReference type="EMBL" id="KAL2470660.1"/>
    </source>
</evidence>
<evidence type="ECO:0000313" key="3">
    <source>
        <dbReference type="Proteomes" id="UP001604336"/>
    </source>
</evidence>
<dbReference type="EMBL" id="JBFOLK010000012">
    <property type="protein sequence ID" value="KAL2470660.1"/>
    <property type="molecule type" value="Genomic_DNA"/>
</dbReference>
<name>A0ABD1Q3B6_9LAMI</name>
<evidence type="ECO:0000259" key="1">
    <source>
        <dbReference type="PROSITE" id="PS50858"/>
    </source>
</evidence>
<keyword evidence="3" id="KW-1185">Reference proteome</keyword>
<accession>A0ABD1Q3B6</accession>
<dbReference type="InterPro" id="IPR035925">
    <property type="entry name" value="BSD_dom_sf"/>
</dbReference>
<protein>
    <submittedName>
        <fullName evidence="2">BSD domain-containing protein</fullName>
    </submittedName>
</protein>
<organism evidence="2 3">
    <name type="scientific">Abeliophyllum distichum</name>
    <dbReference type="NCBI Taxonomy" id="126358"/>
    <lineage>
        <taxon>Eukaryota</taxon>
        <taxon>Viridiplantae</taxon>
        <taxon>Streptophyta</taxon>
        <taxon>Embryophyta</taxon>
        <taxon>Tracheophyta</taxon>
        <taxon>Spermatophyta</taxon>
        <taxon>Magnoliopsida</taxon>
        <taxon>eudicotyledons</taxon>
        <taxon>Gunneridae</taxon>
        <taxon>Pentapetalae</taxon>
        <taxon>asterids</taxon>
        <taxon>lamiids</taxon>
        <taxon>Lamiales</taxon>
        <taxon>Oleaceae</taxon>
        <taxon>Forsythieae</taxon>
        <taxon>Abeliophyllum</taxon>
    </lineage>
</organism>
<dbReference type="Proteomes" id="UP001604336">
    <property type="component" value="Unassembled WGS sequence"/>
</dbReference>
<dbReference type="PANTHER" id="PTHR31923:SF3">
    <property type="entry name" value="BSD DOMAIN-CONTAINING PROTEIN"/>
    <property type="match status" value="1"/>
</dbReference>
<proteinExistence type="predicted"/>